<reference evidence="1" key="2">
    <citation type="submission" date="2017-11" db="EMBL/GenBank/DDBJ databases">
        <authorList>
            <person name="Das S.K."/>
        </authorList>
    </citation>
    <scope>NUCLEOTIDE SEQUENCE</scope>
    <source>
        <strain evidence="1">S4-41</strain>
    </source>
</reference>
<keyword evidence="2" id="KW-1185">Reference proteome</keyword>
<reference evidence="1" key="1">
    <citation type="journal article" date="2015" name="Antonie Van Leeuwenhoek">
        <title>Comparative 16S rRNA signatures and multilocus sequence analysis for the genus Salinicola and description of Salinicola acroporae sp. nov., isolated from coral Acropora digitifera.</title>
        <authorList>
            <person name="Lepcha R.T."/>
            <person name="Poddar A."/>
            <person name="Schumann P."/>
            <person name="Das S.K."/>
        </authorList>
    </citation>
    <scope>NUCLEOTIDE SEQUENCE</scope>
    <source>
        <strain evidence="1">S4-41</strain>
    </source>
</reference>
<dbReference type="EMBL" id="PGFS01000001">
    <property type="protein sequence ID" value="MDH4574103.1"/>
    <property type="molecule type" value="Genomic_DNA"/>
</dbReference>
<evidence type="ECO:0000313" key="2">
    <source>
        <dbReference type="Proteomes" id="UP001162135"/>
    </source>
</evidence>
<proteinExistence type="predicted"/>
<protein>
    <submittedName>
        <fullName evidence="1">Uncharacterized protein</fullName>
    </submittedName>
</protein>
<dbReference type="Proteomes" id="UP001162135">
    <property type="component" value="Unassembled WGS sequence"/>
</dbReference>
<name>A0ABT6I980_9GAMM</name>
<gene>
    <name evidence="1" type="ORF">CUR86_17870</name>
</gene>
<comment type="caution">
    <text evidence="1">The sequence shown here is derived from an EMBL/GenBank/DDBJ whole genome shotgun (WGS) entry which is preliminary data.</text>
</comment>
<sequence length="65" mass="7014">MTHRESTLLVEMLVELLVKRAAGALRGPASVNAITVSGVSATGTWAAAVEAMRYLCQSGWMHEKR</sequence>
<organism evidence="1 2">
    <name type="scientific">Salinicola acroporae</name>
    <dbReference type="NCBI Taxonomy" id="1541440"/>
    <lineage>
        <taxon>Bacteria</taxon>
        <taxon>Pseudomonadati</taxon>
        <taxon>Pseudomonadota</taxon>
        <taxon>Gammaproteobacteria</taxon>
        <taxon>Oceanospirillales</taxon>
        <taxon>Halomonadaceae</taxon>
        <taxon>Salinicola</taxon>
    </lineage>
</organism>
<evidence type="ECO:0000313" key="1">
    <source>
        <dbReference type="EMBL" id="MDH4574103.1"/>
    </source>
</evidence>
<accession>A0ABT6I980</accession>